<dbReference type="Proteomes" id="UP000019249">
    <property type="component" value="Unassembled WGS sequence"/>
</dbReference>
<name>A0ABP3AUT8_9LIST</name>
<dbReference type="Pfam" id="PF13614">
    <property type="entry name" value="AAA_31"/>
    <property type="match status" value="1"/>
</dbReference>
<dbReference type="PANTHER" id="PTHR13696">
    <property type="entry name" value="P-LOOP CONTAINING NUCLEOSIDE TRIPHOSPHATE HYDROLASE"/>
    <property type="match status" value="1"/>
</dbReference>
<organism evidence="2 3">
    <name type="scientific">Listeria floridensis FSL S10-1187</name>
    <dbReference type="NCBI Taxonomy" id="1265817"/>
    <lineage>
        <taxon>Bacteria</taxon>
        <taxon>Bacillati</taxon>
        <taxon>Bacillota</taxon>
        <taxon>Bacilli</taxon>
        <taxon>Bacillales</taxon>
        <taxon>Listeriaceae</taxon>
        <taxon>Listeria</taxon>
    </lineage>
</organism>
<proteinExistence type="predicted"/>
<dbReference type="InterPro" id="IPR027417">
    <property type="entry name" value="P-loop_NTPase"/>
</dbReference>
<dbReference type="PANTHER" id="PTHR13696:SF99">
    <property type="entry name" value="COBYRINIC ACID AC-DIAMIDE SYNTHASE"/>
    <property type="match status" value="1"/>
</dbReference>
<dbReference type="EMBL" id="AODF01000034">
    <property type="protein sequence ID" value="EUJ26923.1"/>
    <property type="molecule type" value="Genomic_DNA"/>
</dbReference>
<dbReference type="SUPFAM" id="SSF52540">
    <property type="entry name" value="P-loop containing nucleoside triphosphate hydrolases"/>
    <property type="match status" value="1"/>
</dbReference>
<accession>A0ABP3AUT8</accession>
<dbReference type="InterPro" id="IPR050678">
    <property type="entry name" value="DNA_Partitioning_ATPase"/>
</dbReference>
<dbReference type="Gene3D" id="3.40.50.300">
    <property type="entry name" value="P-loop containing nucleotide triphosphate hydrolases"/>
    <property type="match status" value="1"/>
</dbReference>
<protein>
    <submittedName>
        <fullName evidence="2">Cell wall hydrolase/autolysin</fullName>
    </submittedName>
</protein>
<keyword evidence="2" id="KW-0378">Hydrolase</keyword>
<evidence type="ECO:0000313" key="3">
    <source>
        <dbReference type="Proteomes" id="UP000019249"/>
    </source>
</evidence>
<sequence>MDPQFNATQSLMTKFKSLEFYEKLRNDGKTINYILQPPRGGVTGEIKYNIDDIILNLYEDAKSLESNLGSLDLIAGDLGIVTFESSRRGSEKILKEYIKEIEEKHQKKYDFILIDTPATYSIYSQSSLISSDYYIVPISPDAFSALGFSLLQKVMKDDLTLKDSQPNMLGIIFTLTGNKAGREKIKEEFEDQPTFSETLKEKEWIRTGRMSSFMLDKDSTRDNITDLTEEFLRKINEKKGS</sequence>
<evidence type="ECO:0000313" key="2">
    <source>
        <dbReference type="EMBL" id="EUJ26923.1"/>
    </source>
</evidence>
<keyword evidence="3" id="KW-1185">Reference proteome</keyword>
<evidence type="ECO:0000259" key="1">
    <source>
        <dbReference type="Pfam" id="PF13614"/>
    </source>
</evidence>
<reference evidence="2 3" key="1">
    <citation type="journal article" date="2014" name="Int. J. Syst. Evol. Microbiol.">
        <title>Listeria floridensis sp. nov., Listeria aquatica sp. nov., Listeria cornellensis sp. nov., Listeria riparia sp. nov. and Listeria grandensis sp. nov., from agricultural and natural environments.</title>
        <authorList>
            <person name="den Bakker H.C."/>
            <person name="Warchocki S."/>
            <person name="Wright E.M."/>
            <person name="Allred A.F."/>
            <person name="Ahlstrom C."/>
            <person name="Manuel C.S."/>
            <person name="Stasiewicz M.J."/>
            <person name="Burrell A."/>
            <person name="Roof S."/>
            <person name="Strawn L."/>
            <person name="Fortes E.D."/>
            <person name="Nightingale K.K."/>
            <person name="Kephart D."/>
            <person name="Wiedmann M."/>
        </authorList>
    </citation>
    <scope>NUCLEOTIDE SEQUENCE [LARGE SCALE GENOMIC DNA]</scope>
    <source>
        <strain evidence="2 3">FSL S10-1187</strain>
    </source>
</reference>
<dbReference type="GO" id="GO:0016787">
    <property type="term" value="F:hydrolase activity"/>
    <property type="evidence" value="ECO:0007669"/>
    <property type="project" value="UniProtKB-KW"/>
</dbReference>
<dbReference type="InterPro" id="IPR025669">
    <property type="entry name" value="AAA_dom"/>
</dbReference>
<feature type="domain" description="AAA" evidence="1">
    <location>
        <begin position="1"/>
        <end position="156"/>
    </location>
</feature>
<dbReference type="CDD" id="cd02042">
    <property type="entry name" value="ParAB_family"/>
    <property type="match status" value="1"/>
</dbReference>
<comment type="caution">
    <text evidence="2">The sequence shown here is derived from an EMBL/GenBank/DDBJ whole genome shotgun (WGS) entry which is preliminary data.</text>
</comment>
<gene>
    <name evidence="2" type="ORF">MFLO_13665</name>
</gene>